<dbReference type="InterPro" id="IPR005025">
    <property type="entry name" value="FMN_Rdtase-like_dom"/>
</dbReference>
<proteinExistence type="predicted"/>
<evidence type="ECO:0000313" key="2">
    <source>
        <dbReference type="EMBL" id="PZE18779.1"/>
    </source>
</evidence>
<dbReference type="Proteomes" id="UP000249248">
    <property type="component" value="Unassembled WGS sequence"/>
</dbReference>
<feature type="domain" description="NADPH-dependent FMN reductase-like" evidence="1">
    <location>
        <begin position="3"/>
        <end position="140"/>
    </location>
</feature>
<protein>
    <submittedName>
        <fullName evidence="2">NADPH-dependent FMN reductase</fullName>
    </submittedName>
</protein>
<sequence>MKKIITIGASTSKNSINKTFAKYVASLINEIEIIQIDISNFNDVPIFSVDYEKENKTPEEIELLNSLFKDVDGFIISHAEHNGSFAAGYKNIIDWISRQEGKIFNDKPMLLLSTSPGARGGASVLNQAISLYPHWGAKLTGQMSLPTFQQNFENDELTNPTLKTQLLKEISNFEAALKTD</sequence>
<comment type="caution">
    <text evidence="2">The sequence shown here is derived from an EMBL/GenBank/DDBJ whole genome shotgun (WGS) entry which is preliminary data.</text>
</comment>
<reference evidence="2 3" key="1">
    <citation type="submission" date="2018-06" db="EMBL/GenBank/DDBJ databases">
        <title>The draft genome sequence of Crocinitomix sp. SM1701.</title>
        <authorList>
            <person name="Zhang X."/>
        </authorList>
    </citation>
    <scope>NUCLEOTIDE SEQUENCE [LARGE SCALE GENOMIC DNA]</scope>
    <source>
        <strain evidence="2 3">SM1701</strain>
    </source>
</reference>
<dbReference type="AlphaFoldDB" id="A0A2W1N2A7"/>
<dbReference type="Gene3D" id="3.40.50.360">
    <property type="match status" value="1"/>
</dbReference>
<name>A0A2W1N2A7_9FLAO</name>
<dbReference type="Pfam" id="PF03358">
    <property type="entry name" value="FMN_red"/>
    <property type="match status" value="1"/>
</dbReference>
<dbReference type="GO" id="GO:0005829">
    <property type="term" value="C:cytosol"/>
    <property type="evidence" value="ECO:0007669"/>
    <property type="project" value="TreeGrafter"/>
</dbReference>
<dbReference type="GO" id="GO:0016491">
    <property type="term" value="F:oxidoreductase activity"/>
    <property type="evidence" value="ECO:0007669"/>
    <property type="project" value="InterPro"/>
</dbReference>
<evidence type="ECO:0000313" key="3">
    <source>
        <dbReference type="Proteomes" id="UP000249248"/>
    </source>
</evidence>
<dbReference type="GO" id="GO:0010181">
    <property type="term" value="F:FMN binding"/>
    <property type="evidence" value="ECO:0007669"/>
    <property type="project" value="TreeGrafter"/>
</dbReference>
<dbReference type="PANTHER" id="PTHR30543">
    <property type="entry name" value="CHROMATE REDUCTASE"/>
    <property type="match status" value="1"/>
</dbReference>
<gene>
    <name evidence="2" type="ORF">DNU06_02820</name>
</gene>
<evidence type="ECO:0000259" key="1">
    <source>
        <dbReference type="Pfam" id="PF03358"/>
    </source>
</evidence>
<dbReference type="EMBL" id="QKSB01000001">
    <property type="protein sequence ID" value="PZE18779.1"/>
    <property type="molecule type" value="Genomic_DNA"/>
</dbReference>
<keyword evidence="3" id="KW-1185">Reference proteome</keyword>
<dbReference type="InterPro" id="IPR050712">
    <property type="entry name" value="NAD(P)H-dep_reductase"/>
</dbReference>
<dbReference type="PANTHER" id="PTHR30543:SF21">
    <property type="entry name" value="NAD(P)H-DEPENDENT FMN REDUCTASE LOT6"/>
    <property type="match status" value="1"/>
</dbReference>
<organism evidence="2 3">
    <name type="scientific">Putridiphycobacter roseus</name>
    <dbReference type="NCBI Taxonomy" id="2219161"/>
    <lineage>
        <taxon>Bacteria</taxon>
        <taxon>Pseudomonadati</taxon>
        <taxon>Bacteroidota</taxon>
        <taxon>Flavobacteriia</taxon>
        <taxon>Flavobacteriales</taxon>
        <taxon>Crocinitomicaceae</taxon>
        <taxon>Putridiphycobacter</taxon>
    </lineage>
</organism>
<dbReference type="OrthoDB" id="5767802at2"/>
<dbReference type="InterPro" id="IPR029039">
    <property type="entry name" value="Flavoprotein-like_sf"/>
</dbReference>
<dbReference type="SUPFAM" id="SSF52218">
    <property type="entry name" value="Flavoproteins"/>
    <property type="match status" value="1"/>
</dbReference>
<dbReference type="RefSeq" id="WP_111061680.1">
    <property type="nucleotide sequence ID" value="NZ_JBHUCU010000007.1"/>
</dbReference>
<accession>A0A2W1N2A7</accession>